<feature type="compositionally biased region" description="Acidic residues" evidence="5">
    <location>
        <begin position="832"/>
        <end position="851"/>
    </location>
</feature>
<dbReference type="InterPro" id="IPR001404">
    <property type="entry name" value="Hsp90_fam"/>
</dbReference>
<comment type="similarity">
    <text evidence="1">Belongs to the heat shock protein 90 family.</text>
</comment>
<dbReference type="PROSITE" id="PS00298">
    <property type="entry name" value="HSP90"/>
    <property type="match status" value="1"/>
</dbReference>
<dbReference type="CDD" id="cd16927">
    <property type="entry name" value="HATPase_Hsp90-like"/>
    <property type="match status" value="1"/>
</dbReference>
<evidence type="ECO:0000256" key="5">
    <source>
        <dbReference type="SAM" id="MobiDB-lite"/>
    </source>
</evidence>
<dbReference type="Gene3D" id="3.30.565.10">
    <property type="entry name" value="Histidine kinase-like ATPase, C-terminal domain"/>
    <property type="match status" value="1"/>
</dbReference>
<evidence type="ECO:0000256" key="1">
    <source>
        <dbReference type="ARBA" id="ARBA00008239"/>
    </source>
</evidence>
<dbReference type="Proteomes" id="UP001227230">
    <property type="component" value="Chromosome 2"/>
</dbReference>
<dbReference type="InterPro" id="IPR036890">
    <property type="entry name" value="HATPase_C_sf"/>
</dbReference>
<dbReference type="Pfam" id="PF00183">
    <property type="entry name" value="HSP90"/>
    <property type="match status" value="1"/>
</dbReference>
<protein>
    <recommendedName>
        <fullName evidence="6">Histidine kinase/HSP90-like ATPase domain-containing protein</fullName>
    </recommendedName>
</protein>
<sequence>MFSRFMVIVNELEVLGKTYTEVEKVMKILRSLPKKWKTKVTAIQEAKDLTKLSLEELIGSLMTYEINLNNHQRVEENKKNIAFMASINDDEEEESESESDEDSMEEECTNEDANMCFMALEEHQDEVYAQTNNDTASVQVLSVPVFDCWIRRKSSESMADVAMGEAETFAFQAEINQLLSLIINTFYSNKEIFLRELISNASDALDKIRFESLTDKSKLDAQPELFIRLVPDKVNKTLSIIDSGVGMTKADLVNNLGTIARSGTKEFMEALQAGADVSMIGQFGVGFYSAYLVAEKVIVTTKHNDDEQYIWESQAGGSFTITRDVNGEQLGRGTKITLFLKEDQMEYLEERRLKDLVKKHSEFISYPIYLWTEKTTEKEVSDDEDEEPKKEEEGDVEEVDEEKETKSKKKKVKEVSHEWQLINKQKPIWLRKPEEITKEEYASFYKSLTNDWEEHLAVKHFSVEGQLEFKAILFVPKRAPFDLFDTRKKMNNIKLYVRRVFIMDNCEELIPEYLGFVKGVVDSDDLPLNISREMLQQNKILKVIRKNLVKKCIEMFNEIAENKEDYNKFYEAFSKNLKLGIHEDSQNRAKLAELLRYYSTKSGDELTSLKDYVTRMKEGQKDIYYITGESKKAVENSPFLERLKKKGYEVLFMVDAIDEYAVGQLKEYDGKKLVSATKEGLKLEDETEEEKKKKEEKKKSFESLCKTIKDILGDKVEKVVVSERIVDSPCCLVTGEYGWTANMERIMKAQALRDSSMGSYMSSKKTMEINPDNPIMEELRKRAEVDKNDKSVKDLVLLLFETALLTSGFSLDDPNTFGARIHRMLKLGLSIDEDEAGGDDTEMPPLEEEGNEESKMEEVD</sequence>
<dbReference type="SUPFAM" id="SSF54211">
    <property type="entry name" value="Ribosomal protein S5 domain 2-like"/>
    <property type="match status" value="1"/>
</dbReference>
<evidence type="ECO:0000313" key="8">
    <source>
        <dbReference type="Proteomes" id="UP001227230"/>
    </source>
</evidence>
<organism evidence="7 8">
    <name type="scientific">Vitis vinifera</name>
    <name type="common">Grape</name>
    <dbReference type="NCBI Taxonomy" id="29760"/>
    <lineage>
        <taxon>Eukaryota</taxon>
        <taxon>Viridiplantae</taxon>
        <taxon>Streptophyta</taxon>
        <taxon>Embryophyta</taxon>
        <taxon>Tracheophyta</taxon>
        <taxon>Spermatophyta</taxon>
        <taxon>Magnoliopsida</taxon>
        <taxon>eudicotyledons</taxon>
        <taxon>Gunneridae</taxon>
        <taxon>Pentapetalae</taxon>
        <taxon>rosids</taxon>
        <taxon>Vitales</taxon>
        <taxon>Vitaceae</taxon>
        <taxon>Viteae</taxon>
        <taxon>Vitis</taxon>
    </lineage>
</organism>
<dbReference type="SUPFAM" id="SSF55874">
    <property type="entry name" value="ATPase domain of HSP90 chaperone/DNA topoisomerase II/histidine kinase"/>
    <property type="match status" value="1"/>
</dbReference>
<feature type="compositionally biased region" description="Acidic residues" evidence="5">
    <location>
        <begin position="88"/>
        <end position="108"/>
    </location>
</feature>
<dbReference type="EMBL" id="CP126649">
    <property type="protein sequence ID" value="WJZ81890.1"/>
    <property type="molecule type" value="Genomic_DNA"/>
</dbReference>
<dbReference type="InterPro" id="IPR037196">
    <property type="entry name" value="HSP90_C"/>
</dbReference>
<accession>A0ABY9BHV0</accession>
<dbReference type="Gene3D" id="3.30.230.80">
    <property type="match status" value="1"/>
</dbReference>
<name>A0ABY9BHV0_VITVI</name>
<dbReference type="Gene3D" id="1.20.120.790">
    <property type="entry name" value="Heat shock protein 90, C-terminal domain"/>
    <property type="match status" value="1"/>
</dbReference>
<dbReference type="InterPro" id="IPR020568">
    <property type="entry name" value="Ribosomal_Su5_D2-typ_SF"/>
</dbReference>
<gene>
    <name evidence="7" type="ORF">VitviT2T_001701</name>
</gene>
<feature type="region of interest" description="Disordered" evidence="5">
    <location>
        <begin position="832"/>
        <end position="860"/>
    </location>
</feature>
<dbReference type="Pfam" id="PF14223">
    <property type="entry name" value="Retrotran_gag_2"/>
    <property type="match status" value="1"/>
</dbReference>
<feature type="region of interest" description="Disordered" evidence="5">
    <location>
        <begin position="377"/>
        <end position="407"/>
    </location>
</feature>
<dbReference type="SMART" id="SM00387">
    <property type="entry name" value="HATPase_c"/>
    <property type="match status" value="1"/>
</dbReference>
<reference evidence="7 8" key="1">
    <citation type="journal article" date="2023" name="Hortic Res">
        <title>The complete reference genome for grapevine (Vitis vinifera L.) genetics and breeding.</title>
        <authorList>
            <person name="Shi X."/>
            <person name="Cao S."/>
            <person name="Wang X."/>
            <person name="Huang S."/>
            <person name="Wang Y."/>
            <person name="Liu Z."/>
            <person name="Liu W."/>
            <person name="Leng X."/>
            <person name="Peng Y."/>
            <person name="Wang N."/>
            <person name="Wang Y."/>
            <person name="Ma Z."/>
            <person name="Xu X."/>
            <person name="Zhang F."/>
            <person name="Xue H."/>
            <person name="Zhong H."/>
            <person name="Wang Y."/>
            <person name="Zhang K."/>
            <person name="Velt A."/>
            <person name="Avia K."/>
            <person name="Holtgrawe D."/>
            <person name="Grimplet J."/>
            <person name="Matus J.T."/>
            <person name="Ware D."/>
            <person name="Wu X."/>
            <person name="Wang H."/>
            <person name="Liu C."/>
            <person name="Fang Y."/>
            <person name="Rustenholz C."/>
            <person name="Cheng Z."/>
            <person name="Xiao H."/>
            <person name="Zhou Y."/>
        </authorList>
    </citation>
    <scope>NUCLEOTIDE SEQUENCE [LARGE SCALE GENOMIC DNA]</scope>
    <source>
        <strain evidence="8">cv. Pinot noir / PN40024</strain>
        <tissue evidence="7">Leaf</tissue>
    </source>
</reference>
<dbReference type="InterPro" id="IPR003594">
    <property type="entry name" value="HATPase_dom"/>
</dbReference>
<dbReference type="SUPFAM" id="SSF110942">
    <property type="entry name" value="HSP90 C-terminal domain"/>
    <property type="match status" value="1"/>
</dbReference>
<dbReference type="Pfam" id="PF13589">
    <property type="entry name" value="HATPase_c_3"/>
    <property type="match status" value="1"/>
</dbReference>
<feature type="compositionally biased region" description="Acidic residues" evidence="5">
    <location>
        <begin position="393"/>
        <end position="402"/>
    </location>
</feature>
<evidence type="ECO:0000313" key="7">
    <source>
        <dbReference type="EMBL" id="WJZ81890.1"/>
    </source>
</evidence>
<feature type="domain" description="Histidine kinase/HSP90-like ATPase" evidence="6">
    <location>
        <begin position="189"/>
        <end position="344"/>
    </location>
</feature>
<proteinExistence type="inferred from homology"/>
<evidence type="ECO:0000256" key="3">
    <source>
        <dbReference type="ARBA" id="ARBA00022840"/>
    </source>
</evidence>
<dbReference type="PANTHER" id="PTHR11528">
    <property type="entry name" value="HEAT SHOCK PROTEIN 90 FAMILY MEMBER"/>
    <property type="match status" value="1"/>
</dbReference>
<keyword evidence="3" id="KW-0067">ATP-binding</keyword>
<evidence type="ECO:0000256" key="4">
    <source>
        <dbReference type="ARBA" id="ARBA00023186"/>
    </source>
</evidence>
<feature type="region of interest" description="Disordered" evidence="5">
    <location>
        <begin position="87"/>
        <end position="108"/>
    </location>
</feature>
<dbReference type="InterPro" id="IPR019805">
    <property type="entry name" value="Heat_shock_protein_90_CS"/>
</dbReference>
<dbReference type="PRINTS" id="PR00775">
    <property type="entry name" value="HEATSHOCK90"/>
</dbReference>
<dbReference type="PIRSF" id="PIRSF002583">
    <property type="entry name" value="Hsp90"/>
    <property type="match status" value="1"/>
</dbReference>
<keyword evidence="8" id="KW-1185">Reference proteome</keyword>
<keyword evidence="4" id="KW-0143">Chaperone</keyword>
<keyword evidence="2" id="KW-0547">Nucleotide-binding</keyword>
<evidence type="ECO:0000256" key="2">
    <source>
        <dbReference type="ARBA" id="ARBA00022741"/>
    </source>
</evidence>
<evidence type="ECO:0000259" key="6">
    <source>
        <dbReference type="SMART" id="SM00387"/>
    </source>
</evidence>
<dbReference type="NCBIfam" id="NF003555">
    <property type="entry name" value="PRK05218.1"/>
    <property type="match status" value="1"/>
</dbReference>
<dbReference type="InterPro" id="IPR020575">
    <property type="entry name" value="Hsp90_N"/>
</dbReference>
<dbReference type="HAMAP" id="MF_00505">
    <property type="entry name" value="HSP90"/>
    <property type="match status" value="1"/>
</dbReference>
<dbReference type="Gene3D" id="3.40.50.11260">
    <property type="match status" value="1"/>
</dbReference>